<dbReference type="EMBL" id="DRNB01000044">
    <property type="protein sequence ID" value="HHJ63523.1"/>
    <property type="molecule type" value="Genomic_DNA"/>
</dbReference>
<reference evidence="4" key="1">
    <citation type="journal article" date="2020" name="mSystems">
        <title>Genome- and Community-Level Interaction Insights into Carbon Utilization and Element Cycling Functions of Hydrothermarchaeota in Hydrothermal Sediment.</title>
        <authorList>
            <person name="Zhou Z."/>
            <person name="Liu Y."/>
            <person name="Xu W."/>
            <person name="Pan J."/>
            <person name="Luo Z.H."/>
            <person name="Li M."/>
        </authorList>
    </citation>
    <scope>NUCLEOTIDE SEQUENCE [LARGE SCALE GENOMIC DNA]</scope>
    <source>
        <strain evidence="4">HyVt-501</strain>
    </source>
</reference>
<dbReference type="Pfam" id="PF02545">
    <property type="entry name" value="Maf"/>
    <property type="match status" value="1"/>
</dbReference>
<evidence type="ECO:0000313" key="4">
    <source>
        <dbReference type="EMBL" id="HHJ63523.1"/>
    </source>
</evidence>
<protein>
    <submittedName>
        <fullName evidence="4">Septum formation protein Maf</fullName>
    </submittedName>
</protein>
<evidence type="ECO:0000256" key="3">
    <source>
        <dbReference type="ARBA" id="ARBA00023080"/>
    </source>
</evidence>
<dbReference type="SUPFAM" id="SSF52972">
    <property type="entry name" value="ITPase-like"/>
    <property type="match status" value="1"/>
</dbReference>
<dbReference type="AlphaFoldDB" id="A0A7C5L8K4"/>
<dbReference type="PANTHER" id="PTHR43213:SF5">
    <property type="entry name" value="BIFUNCTIONAL DTTP_UTP PYROPHOSPHATASE_METHYLTRANSFERASE PROTEIN-RELATED"/>
    <property type="match status" value="1"/>
</dbReference>
<comment type="caution">
    <text evidence="4">The sequence shown here is derived from an EMBL/GenBank/DDBJ whole genome shotgun (WGS) entry which is preliminary data.</text>
</comment>
<evidence type="ECO:0000256" key="2">
    <source>
        <dbReference type="ARBA" id="ARBA00022801"/>
    </source>
</evidence>
<dbReference type="Gene3D" id="3.90.950.10">
    <property type="match status" value="1"/>
</dbReference>
<dbReference type="InterPro" id="IPR029001">
    <property type="entry name" value="ITPase-like_fam"/>
</dbReference>
<dbReference type="PANTHER" id="PTHR43213">
    <property type="entry name" value="BIFUNCTIONAL DTTP/UTP PYROPHOSPHATASE/METHYLTRANSFERASE PROTEIN-RELATED"/>
    <property type="match status" value="1"/>
</dbReference>
<dbReference type="PIRSF" id="PIRSF006305">
    <property type="entry name" value="Maf"/>
    <property type="match status" value="1"/>
</dbReference>
<evidence type="ECO:0000256" key="1">
    <source>
        <dbReference type="ARBA" id="ARBA00001968"/>
    </source>
</evidence>
<dbReference type="InterPro" id="IPR003697">
    <property type="entry name" value="Maf-like"/>
</dbReference>
<organism evidence="4">
    <name type="scientific">Aquifex aeolicus</name>
    <dbReference type="NCBI Taxonomy" id="63363"/>
    <lineage>
        <taxon>Bacteria</taxon>
        <taxon>Pseudomonadati</taxon>
        <taxon>Aquificota</taxon>
        <taxon>Aquificia</taxon>
        <taxon>Aquificales</taxon>
        <taxon>Aquificaceae</taxon>
        <taxon>Aquifex</taxon>
    </lineage>
</organism>
<dbReference type="GO" id="GO:0009117">
    <property type="term" value="P:nucleotide metabolic process"/>
    <property type="evidence" value="ECO:0007669"/>
    <property type="project" value="UniProtKB-KW"/>
</dbReference>
<sequence>KVEENLRGDPITVARALSRRKALSVWRKHREALVIGADTLVFVGKKVIGKPSSEEEALRILSFLSGRWHRVVTAVSFVSKGFRKTIHDTARVRFRRLSEEEILAYIATGEPMDKAGAYGVQGYGASLVERIEGNFYTVMGLPVVRVYGVLRELMSSEQRSRRETPFRLP</sequence>
<feature type="non-terminal residue" evidence="4">
    <location>
        <position position="1"/>
    </location>
</feature>
<dbReference type="HAMAP" id="MF_00528">
    <property type="entry name" value="Maf"/>
    <property type="match status" value="1"/>
</dbReference>
<keyword evidence="3" id="KW-0546">Nucleotide metabolism</keyword>
<keyword evidence="2" id="KW-0378">Hydrolase</keyword>
<dbReference type="CDD" id="cd00555">
    <property type="entry name" value="Maf"/>
    <property type="match status" value="1"/>
</dbReference>
<dbReference type="NCBIfam" id="TIGR00172">
    <property type="entry name" value="maf"/>
    <property type="match status" value="1"/>
</dbReference>
<dbReference type="GO" id="GO:0047429">
    <property type="term" value="F:nucleoside triphosphate diphosphatase activity"/>
    <property type="evidence" value="ECO:0007669"/>
    <property type="project" value="InterPro"/>
</dbReference>
<gene>
    <name evidence="4" type="primary">maf</name>
    <name evidence="4" type="ORF">ENJ61_01310</name>
</gene>
<proteinExistence type="inferred from homology"/>
<accession>A0A7C5L8K4</accession>
<name>A0A7C5L8K4_AQUAO</name>
<comment type="cofactor">
    <cofactor evidence="1">
        <name>a divalent metal cation</name>
        <dbReference type="ChEBI" id="CHEBI:60240"/>
    </cofactor>
</comment>
<dbReference type="Proteomes" id="UP000885792">
    <property type="component" value="Unassembled WGS sequence"/>
</dbReference>